<dbReference type="GO" id="GO:0008270">
    <property type="term" value="F:zinc ion binding"/>
    <property type="evidence" value="ECO:0007669"/>
    <property type="project" value="UniProtKB-KW"/>
</dbReference>
<dbReference type="GO" id="GO:0016874">
    <property type="term" value="F:ligase activity"/>
    <property type="evidence" value="ECO:0007669"/>
    <property type="project" value="UniProtKB-UniRule"/>
</dbReference>
<evidence type="ECO:0000259" key="10">
    <source>
        <dbReference type="PROSITE" id="PS51160"/>
    </source>
</evidence>
<dbReference type="Pfam" id="PF22521">
    <property type="entry name" value="HypF_C_2"/>
    <property type="match status" value="1"/>
</dbReference>
<dbReference type="PROSITE" id="PS51160">
    <property type="entry name" value="ACYLPHOSPHATASE_3"/>
    <property type="match status" value="1"/>
</dbReference>
<keyword evidence="13" id="KW-1185">Reference proteome</keyword>
<sequence length="764" mass="86282">MNNLKRLKIIIQGAVQGVGFRPFIYRLATELNLKGWVNNSASGVFIEVEGNEIILEHFLARIPQEKPTISFINTVETTWLDPVNYSNFEIRHSSSGEKTAIVLPDLSTCSDCLQEIFDSNNRRYLYPFTNCTNCGPRYTIIEELPYDRPHTTMKVFTMCKRCQTEYENPLDRRFHAQPNACPNCGPRLQLWNEKGEILANDNNALNLSIDALKEGKILALKGLGGFQLIVNGRNTEAVTELRRRKHRPHKPFALMYASFKGIKIDCEINNLEENLLTSPQAPIVLLKRKNNQSLSPDVAPNNPYLGVMLPSTPLHHLLLHKLNFPIVATSGNIASEPICIDEQEALQRLENIADLFLVHNRPIIRPVDDSVVRVIAGREMMIRRARGYAPFPLQINDNLLTNYKKNNKHIPNILAVGGHLKNTVAILKKNQVFISQYIGDLTTAEALKSFNQVMKSLKKLYDFEPEMIVCDAHPDYVSSQYAKAQNLPLITVQHHHAHVLSCLANNNLNSSVLGVAWDGTGYGNDQTIWGGEFLLVTGNKYERIAHFRPFKLPGGEQAVKDPKRIALSLLSEVFQDYDNKKLPFLETISTKEFNLVKQMLSRNLNTPLTSSVGRLFDGVAAMIGICQNVTFEGQGAMALEYMINNLETDESYPYNIKGSVYPLVIDWELMIQSIIEDHFNQISHQKIAAKFHNTLVEIIIDIANRSQQQSILLTGGCFQNKYLTEKAIARLKQEKFTPFWHYNIPPNDGGLALGQIIAGILEKK</sequence>
<accession>A3IU83</accession>
<dbReference type="RefSeq" id="WP_008276939.1">
    <property type="nucleotide sequence ID" value="NZ_AAXW01000033.1"/>
</dbReference>
<comment type="pathway">
    <text evidence="1">Protein modification; [NiFe] hydrogenase maturation.</text>
</comment>
<evidence type="ECO:0000313" key="12">
    <source>
        <dbReference type="EMBL" id="EAZ89957.1"/>
    </source>
</evidence>
<name>A3IU83_9CHRO</name>
<dbReference type="AlphaFoldDB" id="A3IU83"/>
<keyword evidence="6" id="KW-0862">Zinc</keyword>
<evidence type="ECO:0000256" key="6">
    <source>
        <dbReference type="ARBA" id="ARBA00022833"/>
    </source>
</evidence>
<organism evidence="12 13">
    <name type="scientific">Crocosphaera chwakensis CCY0110</name>
    <dbReference type="NCBI Taxonomy" id="391612"/>
    <lineage>
        <taxon>Bacteria</taxon>
        <taxon>Bacillati</taxon>
        <taxon>Cyanobacteriota</taxon>
        <taxon>Cyanophyceae</taxon>
        <taxon>Oscillatoriophycideae</taxon>
        <taxon>Chroococcales</taxon>
        <taxon>Aphanothecaceae</taxon>
        <taxon>Crocosphaera</taxon>
        <taxon>Crocosphaera chwakensis</taxon>
    </lineage>
</organism>
<comment type="catalytic activity">
    <reaction evidence="7">
        <text>C-terminal L-cysteinyl-[HypE protein] + carbamoyl phosphate + ATP + H2O = C-terminal S-carboxamide-L-cysteinyl-[HypE protein] + AMP + phosphate + diphosphate + H(+)</text>
        <dbReference type="Rhea" id="RHEA:55636"/>
        <dbReference type="Rhea" id="RHEA-COMP:14247"/>
        <dbReference type="Rhea" id="RHEA-COMP:14392"/>
        <dbReference type="ChEBI" id="CHEBI:15377"/>
        <dbReference type="ChEBI" id="CHEBI:15378"/>
        <dbReference type="ChEBI" id="CHEBI:30616"/>
        <dbReference type="ChEBI" id="CHEBI:33019"/>
        <dbReference type="ChEBI" id="CHEBI:43474"/>
        <dbReference type="ChEBI" id="CHEBI:58228"/>
        <dbReference type="ChEBI" id="CHEBI:76913"/>
        <dbReference type="ChEBI" id="CHEBI:139126"/>
        <dbReference type="ChEBI" id="CHEBI:456215"/>
    </reaction>
</comment>
<dbReference type="UniPathway" id="UPA00335"/>
<dbReference type="GO" id="GO:0003998">
    <property type="term" value="F:acylphosphatase activity"/>
    <property type="evidence" value="ECO:0007669"/>
    <property type="project" value="UniProtKB-EC"/>
</dbReference>
<dbReference type="eggNOG" id="COG0068">
    <property type="taxonomic scope" value="Bacteria"/>
</dbReference>
<evidence type="ECO:0000256" key="5">
    <source>
        <dbReference type="ARBA" id="ARBA00022771"/>
    </source>
</evidence>
<dbReference type="Pfam" id="PF00708">
    <property type="entry name" value="Acylphosphatase"/>
    <property type="match status" value="1"/>
</dbReference>
<gene>
    <name evidence="12" type="ORF">CY0110_07169</name>
</gene>
<dbReference type="SUPFAM" id="SSF55821">
    <property type="entry name" value="YrdC/RibB"/>
    <property type="match status" value="1"/>
</dbReference>
<reference evidence="12 13" key="1">
    <citation type="submission" date="2007-03" db="EMBL/GenBank/DDBJ databases">
        <authorList>
            <person name="Stal L."/>
            <person name="Ferriera S."/>
            <person name="Johnson J."/>
            <person name="Kravitz S."/>
            <person name="Beeson K."/>
            <person name="Sutton G."/>
            <person name="Rogers Y.-H."/>
            <person name="Friedman R."/>
            <person name="Frazier M."/>
            <person name="Venter J.C."/>
        </authorList>
    </citation>
    <scope>NUCLEOTIDE SEQUENCE [LARGE SCALE GENOMIC DNA]</scope>
    <source>
        <strain evidence="12 13">CCY0110</strain>
    </source>
</reference>
<dbReference type="EC" id="6.2.-.-" evidence="8"/>
<evidence type="ECO:0000256" key="3">
    <source>
        <dbReference type="ARBA" id="ARBA00022598"/>
    </source>
</evidence>
<comment type="caution">
    <text evidence="12">The sequence shown here is derived from an EMBL/GenBank/DDBJ whole genome shotgun (WGS) entry which is preliminary data.</text>
</comment>
<dbReference type="InterPro" id="IPR011125">
    <property type="entry name" value="Znf_HypF"/>
</dbReference>
<dbReference type="EMBL" id="AAXW01000033">
    <property type="protein sequence ID" value="EAZ89957.1"/>
    <property type="molecule type" value="Genomic_DNA"/>
</dbReference>
<dbReference type="InterPro" id="IPR051060">
    <property type="entry name" value="Carbamoyltrans_HypF-like"/>
</dbReference>
<dbReference type="GO" id="GO:0016743">
    <property type="term" value="F:carboxyl- or carbamoyltransferase activity"/>
    <property type="evidence" value="ECO:0007669"/>
    <property type="project" value="UniProtKB-UniRule"/>
</dbReference>
<dbReference type="InterPro" id="IPR043129">
    <property type="entry name" value="ATPase_NBD"/>
</dbReference>
<dbReference type="InterPro" id="IPR017968">
    <property type="entry name" value="Acylphosphatase_CS"/>
</dbReference>
<dbReference type="Pfam" id="PF01300">
    <property type="entry name" value="Sua5_yciO_yrdC"/>
    <property type="match status" value="1"/>
</dbReference>
<protein>
    <recommendedName>
        <fullName evidence="8">Carbamoyltransferase</fullName>
        <ecNumber evidence="8">6.2.-.-</ecNumber>
    </recommendedName>
</protein>
<evidence type="ECO:0000256" key="8">
    <source>
        <dbReference type="PIRNR" id="PIRNR006256"/>
    </source>
</evidence>
<dbReference type="InterPro" id="IPR017945">
    <property type="entry name" value="DHBP_synth_RibB-like_a/b_dom"/>
</dbReference>
<feature type="domain" description="Acylphosphatase-like" evidence="10">
    <location>
        <begin position="6"/>
        <end position="92"/>
    </location>
</feature>
<feature type="active site" evidence="9">
    <location>
        <position position="39"/>
    </location>
</feature>
<dbReference type="NCBIfam" id="TIGR00143">
    <property type="entry name" value="hypF"/>
    <property type="match status" value="1"/>
</dbReference>
<dbReference type="SUPFAM" id="SSF53067">
    <property type="entry name" value="Actin-like ATPase domain"/>
    <property type="match status" value="1"/>
</dbReference>
<dbReference type="PROSITE" id="PS00150">
    <property type="entry name" value="ACYLPHOSPHATASE_1"/>
    <property type="match status" value="1"/>
</dbReference>
<dbReference type="Pfam" id="PF07503">
    <property type="entry name" value="zf-HYPF"/>
    <property type="match status" value="2"/>
</dbReference>
<dbReference type="PROSITE" id="PS51163">
    <property type="entry name" value="YRDC"/>
    <property type="match status" value="1"/>
</dbReference>
<evidence type="ECO:0000256" key="7">
    <source>
        <dbReference type="ARBA" id="ARBA00048220"/>
    </source>
</evidence>
<proteinExistence type="inferred from homology"/>
<keyword evidence="5" id="KW-0863">Zinc-finger</keyword>
<dbReference type="PANTHER" id="PTHR42959">
    <property type="entry name" value="CARBAMOYLTRANSFERASE"/>
    <property type="match status" value="1"/>
</dbReference>
<dbReference type="Gene3D" id="3.30.420.360">
    <property type="match status" value="1"/>
</dbReference>
<dbReference type="Gene3D" id="3.30.110.120">
    <property type="match status" value="1"/>
</dbReference>
<dbReference type="Pfam" id="PF17788">
    <property type="entry name" value="HypF_C"/>
    <property type="match status" value="1"/>
</dbReference>
<evidence type="ECO:0000256" key="1">
    <source>
        <dbReference type="ARBA" id="ARBA00004711"/>
    </source>
</evidence>
<dbReference type="Gene3D" id="3.90.870.50">
    <property type="match status" value="1"/>
</dbReference>
<evidence type="ECO:0000256" key="2">
    <source>
        <dbReference type="ARBA" id="ARBA00008097"/>
    </source>
</evidence>
<feature type="domain" description="YrdC-like" evidence="11">
    <location>
        <begin position="202"/>
        <end position="387"/>
    </location>
</feature>
<dbReference type="FunFam" id="3.30.420.40:FF:000124">
    <property type="entry name" value="Carbamoyltransferase HypF"/>
    <property type="match status" value="1"/>
</dbReference>
<comment type="similarity">
    <text evidence="2 8">Belongs to the carbamoyltransferase HypF family.</text>
</comment>
<dbReference type="InterPro" id="IPR001792">
    <property type="entry name" value="Acylphosphatase-like_dom"/>
</dbReference>
<dbReference type="Proteomes" id="UP000003781">
    <property type="component" value="Unassembled WGS sequence"/>
</dbReference>
<dbReference type="InterPro" id="IPR004421">
    <property type="entry name" value="Carbamoyltransferase_HypF"/>
</dbReference>
<keyword evidence="3" id="KW-0436">Ligase</keyword>
<dbReference type="OrthoDB" id="9808093at2"/>
<dbReference type="PIRSF" id="PIRSF006256">
    <property type="entry name" value="CMPcnvr_hdrg_mat"/>
    <property type="match status" value="1"/>
</dbReference>
<dbReference type="InterPro" id="IPR006070">
    <property type="entry name" value="Sua5-like_dom"/>
</dbReference>
<dbReference type="GO" id="GO:0051604">
    <property type="term" value="P:protein maturation"/>
    <property type="evidence" value="ECO:0007669"/>
    <property type="project" value="TreeGrafter"/>
</dbReference>
<dbReference type="InterPro" id="IPR055128">
    <property type="entry name" value="HypF_C_2"/>
</dbReference>
<evidence type="ECO:0000256" key="4">
    <source>
        <dbReference type="ARBA" id="ARBA00022723"/>
    </source>
</evidence>
<comment type="catalytic activity">
    <reaction evidence="9">
        <text>an acyl phosphate + H2O = a carboxylate + phosphate + H(+)</text>
        <dbReference type="Rhea" id="RHEA:14965"/>
        <dbReference type="ChEBI" id="CHEBI:15377"/>
        <dbReference type="ChEBI" id="CHEBI:15378"/>
        <dbReference type="ChEBI" id="CHEBI:29067"/>
        <dbReference type="ChEBI" id="CHEBI:43474"/>
        <dbReference type="ChEBI" id="CHEBI:59918"/>
        <dbReference type="EC" id="3.6.1.7"/>
    </reaction>
</comment>
<dbReference type="GO" id="GO:0003725">
    <property type="term" value="F:double-stranded RNA binding"/>
    <property type="evidence" value="ECO:0007669"/>
    <property type="project" value="InterPro"/>
</dbReference>
<feature type="active site" evidence="9">
    <location>
        <position position="21"/>
    </location>
</feature>
<dbReference type="InterPro" id="IPR036046">
    <property type="entry name" value="Acylphosphatase-like_dom_sf"/>
</dbReference>
<evidence type="ECO:0000313" key="13">
    <source>
        <dbReference type="Proteomes" id="UP000003781"/>
    </source>
</evidence>
<dbReference type="Gene3D" id="3.30.420.40">
    <property type="match status" value="1"/>
</dbReference>
<keyword evidence="9" id="KW-0378">Hydrolase</keyword>
<evidence type="ECO:0000256" key="9">
    <source>
        <dbReference type="PROSITE-ProRule" id="PRU00520"/>
    </source>
</evidence>
<dbReference type="InterPro" id="IPR041440">
    <property type="entry name" value="HypF_C"/>
</dbReference>
<dbReference type="PANTHER" id="PTHR42959:SF1">
    <property type="entry name" value="CARBAMOYLTRANSFERASE HYPF"/>
    <property type="match status" value="1"/>
</dbReference>
<evidence type="ECO:0000259" key="11">
    <source>
        <dbReference type="PROSITE" id="PS51163"/>
    </source>
</evidence>
<keyword evidence="4" id="KW-0479">Metal-binding</keyword>
<dbReference type="SUPFAM" id="SSF54975">
    <property type="entry name" value="Acylphosphatase/BLUF domain-like"/>
    <property type="match status" value="1"/>
</dbReference>